<dbReference type="KEGG" id="ppsr:I6J18_22865"/>
<proteinExistence type="predicted"/>
<dbReference type="InterPro" id="IPR037522">
    <property type="entry name" value="HD_GYP_dom"/>
</dbReference>
<name>A0A974S0C5_PERPY</name>
<keyword evidence="9" id="KW-1185">Reference proteome</keyword>
<reference evidence="8 9" key="1">
    <citation type="submission" date="2021-01" db="EMBL/GenBank/DDBJ databases">
        <title>FDA dAtabase for Regulatory Grade micrObial Sequences (FDA-ARGOS): Supporting development and validation of Infectious Disease Dx tests.</title>
        <authorList>
            <person name="Nelson B."/>
            <person name="Plummer A."/>
            <person name="Tallon L."/>
            <person name="Sadzewicz L."/>
            <person name="Zhao X."/>
            <person name="Boylan J."/>
            <person name="Ott S."/>
            <person name="Bowen H."/>
            <person name="Vavikolanu K."/>
            <person name="Mehta A."/>
            <person name="Aluvathingal J."/>
            <person name="Nadendla S."/>
            <person name="Myers T."/>
            <person name="Yan Y."/>
            <person name="Sichtig H."/>
        </authorList>
    </citation>
    <scope>NUCLEOTIDE SEQUENCE [LARGE SCALE GENOMIC DNA]</scope>
    <source>
        <strain evidence="8 9">FDAARGOS_1161</strain>
    </source>
</reference>
<evidence type="ECO:0000313" key="9">
    <source>
        <dbReference type="Proteomes" id="UP000595254"/>
    </source>
</evidence>
<dbReference type="Pfam" id="PF13487">
    <property type="entry name" value="HD_5"/>
    <property type="match status" value="1"/>
</dbReference>
<gene>
    <name evidence="8" type="ORF">I6J18_22865</name>
</gene>
<feature type="transmembrane region" description="Helical" evidence="4">
    <location>
        <begin position="118"/>
        <end position="140"/>
    </location>
</feature>
<feature type="domain" description="HAMP" evidence="5">
    <location>
        <begin position="176"/>
        <end position="227"/>
    </location>
</feature>
<dbReference type="SUPFAM" id="SSF109604">
    <property type="entry name" value="HD-domain/PDEase-like"/>
    <property type="match status" value="1"/>
</dbReference>
<keyword evidence="3 4" id="KW-0472">Membrane</keyword>
<evidence type="ECO:0000256" key="4">
    <source>
        <dbReference type="SAM" id="Phobius"/>
    </source>
</evidence>
<dbReference type="CDD" id="cd00077">
    <property type="entry name" value="HDc"/>
    <property type="match status" value="1"/>
</dbReference>
<dbReference type="Gene3D" id="6.10.340.10">
    <property type="match status" value="1"/>
</dbReference>
<dbReference type="InterPro" id="IPR003607">
    <property type="entry name" value="HD/PDEase_dom"/>
</dbReference>
<dbReference type="InterPro" id="IPR006674">
    <property type="entry name" value="HD_domain"/>
</dbReference>
<feature type="transmembrane region" description="Helical" evidence="4">
    <location>
        <begin position="55"/>
        <end position="76"/>
    </location>
</feature>
<organism evidence="8 9">
    <name type="scientific">Peribacillus psychrosaccharolyticus</name>
    <name type="common">Bacillus psychrosaccharolyticus</name>
    <dbReference type="NCBI Taxonomy" id="1407"/>
    <lineage>
        <taxon>Bacteria</taxon>
        <taxon>Bacillati</taxon>
        <taxon>Bacillota</taxon>
        <taxon>Bacilli</taxon>
        <taxon>Bacillales</taxon>
        <taxon>Bacillaceae</taxon>
        <taxon>Peribacillus</taxon>
    </lineage>
</organism>
<dbReference type="RefSeq" id="WP_161629160.1">
    <property type="nucleotide sequence ID" value="NZ_CP068053.1"/>
</dbReference>
<dbReference type="EMBL" id="CP068053">
    <property type="protein sequence ID" value="QQT00369.1"/>
    <property type="molecule type" value="Genomic_DNA"/>
</dbReference>
<dbReference type="SMART" id="SM00304">
    <property type="entry name" value="HAMP"/>
    <property type="match status" value="1"/>
</dbReference>
<feature type="transmembrane region" description="Helical" evidence="4">
    <location>
        <begin position="27"/>
        <end position="49"/>
    </location>
</feature>
<comment type="subcellular location">
    <subcellularLocation>
        <location evidence="1">Cell membrane</location>
    </subcellularLocation>
</comment>
<dbReference type="PROSITE" id="PS51832">
    <property type="entry name" value="HD_GYP"/>
    <property type="match status" value="1"/>
</dbReference>
<keyword evidence="4" id="KW-0812">Transmembrane</keyword>
<dbReference type="GO" id="GO:0007165">
    <property type="term" value="P:signal transduction"/>
    <property type="evidence" value="ECO:0007669"/>
    <property type="project" value="InterPro"/>
</dbReference>
<evidence type="ECO:0000259" key="6">
    <source>
        <dbReference type="PROSITE" id="PS51831"/>
    </source>
</evidence>
<sequence>MDIPSIELVNRAYSTAQVYPIKAVYRLLSAHFLGISVPGISLTALFIYLNLLTIPYSYLLLALLGALLITSMHALIEYFLSLNAIKPVINHITVTSNRLNSHTNTLKTGIFLRMRTKILISFIFLTIFPVMLSGIVLLAKSYETNFSFLKDFIWTAVFFVIILLLIALGGALLLTSNLQEPIEELKTGMLAVKNGKLATIENPYSDEFSHLFSGFNHMVDAIKEHDQKNEDLLNNIFTMLAATLDARDPYTAGHSIRVAKYAGLIGAKAGLAPAQLDQLRKSALVHDIGKIGIKDAILLKTGKLTDHEFNQIKQHPVIGAGIFEQYNMTNELLSLVPGIKYHHERFDGKGYPEGLAGENIPLFGRIIAVADAYDAMTSDRTYRNSMSPQEAISILRDGKGTQWDPEFAQLFIDLQEKELERLNQNSQIAW</sequence>
<evidence type="ECO:0000259" key="5">
    <source>
        <dbReference type="PROSITE" id="PS50885"/>
    </source>
</evidence>
<dbReference type="PROSITE" id="PS51831">
    <property type="entry name" value="HD"/>
    <property type="match status" value="1"/>
</dbReference>
<dbReference type="InterPro" id="IPR052020">
    <property type="entry name" value="Cyclic_di-GMP/3'3'-cGAMP_PDE"/>
</dbReference>
<feature type="transmembrane region" description="Helical" evidence="4">
    <location>
        <begin position="152"/>
        <end position="174"/>
    </location>
</feature>
<evidence type="ECO:0000256" key="3">
    <source>
        <dbReference type="ARBA" id="ARBA00023136"/>
    </source>
</evidence>
<dbReference type="GO" id="GO:0005886">
    <property type="term" value="C:plasma membrane"/>
    <property type="evidence" value="ECO:0007669"/>
    <property type="project" value="UniProtKB-SubCell"/>
</dbReference>
<keyword evidence="4" id="KW-1133">Transmembrane helix</keyword>
<dbReference type="AlphaFoldDB" id="A0A974S0C5"/>
<keyword evidence="2" id="KW-1003">Cell membrane</keyword>
<protein>
    <submittedName>
        <fullName evidence="8">HD domain-containing protein</fullName>
    </submittedName>
</protein>
<dbReference type="Gene3D" id="1.10.3210.10">
    <property type="entry name" value="Hypothetical protein af1432"/>
    <property type="match status" value="1"/>
</dbReference>
<dbReference type="SMART" id="SM00471">
    <property type="entry name" value="HDc"/>
    <property type="match status" value="1"/>
</dbReference>
<dbReference type="InterPro" id="IPR003660">
    <property type="entry name" value="HAMP_dom"/>
</dbReference>
<feature type="domain" description="HD-GYP" evidence="7">
    <location>
        <begin position="229"/>
        <end position="427"/>
    </location>
</feature>
<evidence type="ECO:0000259" key="7">
    <source>
        <dbReference type="PROSITE" id="PS51832"/>
    </source>
</evidence>
<accession>A0A974S0C5</accession>
<evidence type="ECO:0000256" key="2">
    <source>
        <dbReference type="ARBA" id="ARBA00022475"/>
    </source>
</evidence>
<dbReference type="PROSITE" id="PS50885">
    <property type="entry name" value="HAMP"/>
    <property type="match status" value="1"/>
</dbReference>
<evidence type="ECO:0000313" key="8">
    <source>
        <dbReference type="EMBL" id="QQT00369.1"/>
    </source>
</evidence>
<dbReference type="Proteomes" id="UP000595254">
    <property type="component" value="Chromosome"/>
</dbReference>
<feature type="domain" description="HD" evidence="6">
    <location>
        <begin position="251"/>
        <end position="376"/>
    </location>
</feature>
<evidence type="ECO:0000256" key="1">
    <source>
        <dbReference type="ARBA" id="ARBA00004236"/>
    </source>
</evidence>
<dbReference type="PANTHER" id="PTHR45228">
    <property type="entry name" value="CYCLIC DI-GMP PHOSPHODIESTERASE TM_0186-RELATED"/>
    <property type="match status" value="1"/>
</dbReference>
<dbReference type="CDD" id="cd06225">
    <property type="entry name" value="HAMP"/>
    <property type="match status" value="1"/>
</dbReference>